<proteinExistence type="predicted"/>
<accession>F8NDP7</accession>
<protein>
    <recommendedName>
        <fullName evidence="3">CxC1-like cysteine cluster associated with KDZ transposases domain-containing protein</fullName>
    </recommendedName>
</protein>
<dbReference type="EMBL" id="GL945428">
    <property type="protein sequence ID" value="EGO30331.1"/>
    <property type="molecule type" value="Genomic_DNA"/>
</dbReference>
<dbReference type="Pfam" id="PF18758">
    <property type="entry name" value="KDZ"/>
    <property type="match status" value="1"/>
</dbReference>
<evidence type="ECO:0000313" key="2">
    <source>
        <dbReference type="EMBL" id="EGO30331.1"/>
    </source>
</evidence>
<gene>
    <name evidence="2" type="ORF">SERLADRAFT_404555</name>
</gene>
<dbReference type="HOGENOM" id="CLU_513046_0_0_1"/>
<dbReference type="KEGG" id="sla:SERLADRAFT_404555"/>
<dbReference type="OrthoDB" id="2676448at2759"/>
<evidence type="ECO:0008006" key="3">
    <source>
        <dbReference type="Google" id="ProtNLM"/>
    </source>
</evidence>
<reference evidence="2" key="1">
    <citation type="submission" date="2011-04" db="EMBL/GenBank/DDBJ databases">
        <title>Evolution of plant cell wall degrading machinery underlies the functional diversity of forest fungi.</title>
        <authorList>
            <consortium name="US DOE Joint Genome Institute (JGI-PGF)"/>
            <person name="Eastwood D.C."/>
            <person name="Floudas D."/>
            <person name="Binder M."/>
            <person name="Majcherczyk A."/>
            <person name="Schneider P."/>
            <person name="Aerts A."/>
            <person name="Asiegbu F.O."/>
            <person name="Baker S.E."/>
            <person name="Barry K."/>
            <person name="Bendiksby M."/>
            <person name="Blumentritt M."/>
            <person name="Coutinho P.M."/>
            <person name="Cullen D."/>
            <person name="Cullen D."/>
            <person name="Gathman A."/>
            <person name="Goodell B."/>
            <person name="Henrissat B."/>
            <person name="Ihrmark K."/>
            <person name="Kauserud H."/>
            <person name="Kohler A."/>
            <person name="LaButti K."/>
            <person name="Lapidus A."/>
            <person name="Lavin J.L."/>
            <person name="Lee Y.-H."/>
            <person name="Lindquist E."/>
            <person name="Lilly W."/>
            <person name="Lucas S."/>
            <person name="Morin E."/>
            <person name="Murat C."/>
            <person name="Oguiza J.A."/>
            <person name="Park J."/>
            <person name="Pisabarro A.G."/>
            <person name="Riley R."/>
            <person name="Rosling A."/>
            <person name="Salamov A."/>
            <person name="Schmidt O."/>
            <person name="Schmutz J."/>
            <person name="Skrede I."/>
            <person name="Stenlid J."/>
            <person name="Wiebenga A."/>
            <person name="Xie X."/>
            <person name="Kues U."/>
            <person name="Hibbett D.S."/>
            <person name="Hoffmeister D."/>
            <person name="Hogberg N."/>
            <person name="Martin F."/>
            <person name="Grigoriev I.V."/>
            <person name="Watkinson S.C."/>
        </authorList>
    </citation>
    <scope>NUCLEOTIDE SEQUENCE</scope>
    <source>
        <strain evidence="2">S7.9</strain>
    </source>
</reference>
<evidence type="ECO:0000256" key="1">
    <source>
        <dbReference type="SAM" id="MobiDB-lite"/>
    </source>
</evidence>
<feature type="compositionally biased region" description="Acidic residues" evidence="1">
    <location>
        <begin position="227"/>
        <end position="242"/>
    </location>
</feature>
<dbReference type="Proteomes" id="UP000008064">
    <property type="component" value="Unassembled WGS sequence"/>
</dbReference>
<dbReference type="RefSeq" id="XP_007312215.1">
    <property type="nucleotide sequence ID" value="XM_007312153.1"/>
</dbReference>
<name>F8NDP7_SERL9</name>
<dbReference type="AlphaFoldDB" id="F8NDP7"/>
<feature type="region of interest" description="Disordered" evidence="1">
    <location>
        <begin position="205"/>
        <end position="244"/>
    </location>
</feature>
<sequence>MVQSGELAKYPLAVVEKLLNTFGDGLAGGFNINCKFKTTLCKSSLREKACRLDHTCLSTKISEEKTYLQGLCKEPEEKTLQMEYWQKLNKLQATELRRHALEEHTTKLKAIHQLEVMLNITVHWTSESPKWQNAGKLVAIRKYQRALDQLEGLVVARMFELTKMNWLQTGYALWKHIAKALQFQERAYLQALVRMQAKWQSLALSTTSNTPDNDPGPHNGQERVQDDLEEDLEEEEEDEEGLQETSRMLEALRTCWRCVFLLAYEEARLRHVLLIVMQRLNFNYRQGEEPQDRMTSNYSPESAKIENLGVLKPKDYPMIKFRTKAVGSKLLANGPARMVEGVNILYPHIEDKHGVPVSSDHAHEMQLFSSKIFCHLHRKGAALKMWGKALIWIQNLYWLWMESNFEELQYCDSHWKVNHLASLDPLYSVTIENPLSNLIQYSQTEEHCLSSSSSSSASALICLKAYHKHSKKTRTWSILAFKIFHHILKDNPNSMCEKFKPYFGALSSETKAEFNNKAQAAQKAAQDTTTK</sequence>
<dbReference type="GeneID" id="18812379"/>
<organism>
    <name type="scientific">Serpula lacrymans var. lacrymans (strain S7.9)</name>
    <name type="common">Dry rot fungus</name>
    <dbReference type="NCBI Taxonomy" id="578457"/>
    <lineage>
        <taxon>Eukaryota</taxon>
        <taxon>Fungi</taxon>
        <taxon>Dikarya</taxon>
        <taxon>Basidiomycota</taxon>
        <taxon>Agaricomycotina</taxon>
        <taxon>Agaricomycetes</taxon>
        <taxon>Agaricomycetidae</taxon>
        <taxon>Boletales</taxon>
        <taxon>Coniophorineae</taxon>
        <taxon>Serpulaceae</taxon>
        <taxon>Serpula</taxon>
    </lineage>
</organism>
<dbReference type="InterPro" id="IPR040521">
    <property type="entry name" value="KDZ"/>
</dbReference>